<evidence type="ECO:0000313" key="13">
    <source>
        <dbReference type="Proteomes" id="UP000008237"/>
    </source>
</evidence>
<evidence type="ECO:0000256" key="1">
    <source>
        <dbReference type="ARBA" id="ARBA00004123"/>
    </source>
</evidence>
<evidence type="ECO:0000313" key="12">
    <source>
        <dbReference type="EMBL" id="EFN86559.1"/>
    </source>
</evidence>
<evidence type="ECO:0000256" key="9">
    <source>
        <dbReference type="SAM" id="Coils"/>
    </source>
</evidence>
<dbReference type="STRING" id="610380.E2BCP9"/>
<feature type="coiled-coil region" evidence="9">
    <location>
        <begin position="86"/>
        <end position="140"/>
    </location>
</feature>
<feature type="domain" description="Mnd1 HTH" evidence="10">
    <location>
        <begin position="16"/>
        <end position="75"/>
    </location>
</feature>
<feature type="domain" description="Leucine zipper with capping helix" evidence="11">
    <location>
        <begin position="150"/>
        <end position="203"/>
    </location>
</feature>
<dbReference type="InterPro" id="IPR040453">
    <property type="entry name" value="Mnd1_HTH"/>
</dbReference>
<dbReference type="InParanoid" id="E2BCP9"/>
<keyword evidence="7" id="KW-0469">Meiosis</keyword>
<dbReference type="PANTHER" id="PTHR31398">
    <property type="entry name" value="MEIOTIC NUCLEAR DIVISION PROTEIN 1 HOMOLOG"/>
    <property type="match status" value="1"/>
</dbReference>
<evidence type="ECO:0000259" key="10">
    <source>
        <dbReference type="Pfam" id="PF03962"/>
    </source>
</evidence>
<dbReference type="GO" id="GO:0003690">
    <property type="term" value="F:double-stranded DNA binding"/>
    <property type="evidence" value="ECO:0007669"/>
    <property type="project" value="InterPro"/>
</dbReference>
<dbReference type="PANTHER" id="PTHR31398:SF0">
    <property type="entry name" value="MEIOTIC NUCLEAR DIVISION PROTEIN 1 HOMOLOG"/>
    <property type="match status" value="1"/>
</dbReference>
<evidence type="ECO:0000259" key="11">
    <source>
        <dbReference type="Pfam" id="PF18517"/>
    </source>
</evidence>
<evidence type="ECO:0000256" key="2">
    <source>
        <dbReference type="ARBA" id="ARBA00005981"/>
    </source>
</evidence>
<dbReference type="Proteomes" id="UP000008237">
    <property type="component" value="Unassembled WGS sequence"/>
</dbReference>
<keyword evidence="6 8" id="KW-0539">Nucleus</keyword>
<comment type="similarity">
    <text evidence="2 8">Belongs to the MND1 family.</text>
</comment>
<reference evidence="12 13" key="1">
    <citation type="journal article" date="2010" name="Science">
        <title>Genomic comparison of the ants Camponotus floridanus and Harpegnathos saltator.</title>
        <authorList>
            <person name="Bonasio R."/>
            <person name="Zhang G."/>
            <person name="Ye C."/>
            <person name="Mutti N.S."/>
            <person name="Fang X."/>
            <person name="Qin N."/>
            <person name="Donahue G."/>
            <person name="Yang P."/>
            <person name="Li Q."/>
            <person name="Li C."/>
            <person name="Zhang P."/>
            <person name="Huang Z."/>
            <person name="Berger S.L."/>
            <person name="Reinberg D."/>
            <person name="Wang J."/>
            <person name="Liebig J."/>
        </authorList>
    </citation>
    <scope>NUCLEOTIDE SEQUENCE [LARGE SCALE GENOMIC DNA]</scope>
    <source>
        <strain evidence="12 13">R22 G/1</strain>
    </source>
</reference>
<keyword evidence="4 9" id="KW-0175">Coiled coil</keyword>
<comment type="subcellular location">
    <subcellularLocation>
        <location evidence="1 8">Nucleus</location>
    </subcellularLocation>
</comment>
<protein>
    <recommendedName>
        <fullName evidence="3 8">Meiotic nuclear division protein 1 homolog</fullName>
    </recommendedName>
</protein>
<dbReference type="AlphaFoldDB" id="E2BCP9"/>
<comment type="function">
    <text evidence="8">Required for proper homologous chromosome pairing and efficient cross-over and intragenic recombination during meiosis.</text>
</comment>
<gene>
    <name evidence="12" type="ORF">EAI_04397</name>
</gene>
<evidence type="ECO:0000256" key="7">
    <source>
        <dbReference type="ARBA" id="ARBA00023254"/>
    </source>
</evidence>
<dbReference type="EMBL" id="GL447336">
    <property type="protein sequence ID" value="EFN86559.1"/>
    <property type="molecule type" value="Genomic_DNA"/>
</dbReference>
<dbReference type="Pfam" id="PF18517">
    <property type="entry name" value="LZ3wCH"/>
    <property type="match status" value="1"/>
</dbReference>
<dbReference type="GO" id="GO:0005634">
    <property type="term" value="C:nucleus"/>
    <property type="evidence" value="ECO:0007669"/>
    <property type="project" value="UniProtKB-SubCell"/>
</dbReference>
<accession>E2BCP9</accession>
<dbReference type="PIRSF" id="PIRSF026991">
    <property type="entry name" value="Mnd1"/>
    <property type="match status" value="1"/>
</dbReference>
<name>E2BCP9_HARSA</name>
<evidence type="ECO:0000256" key="8">
    <source>
        <dbReference type="PIRNR" id="PIRNR026991"/>
    </source>
</evidence>
<organism evidence="13">
    <name type="scientific">Harpegnathos saltator</name>
    <name type="common">Jerdon's jumping ant</name>
    <dbReference type="NCBI Taxonomy" id="610380"/>
    <lineage>
        <taxon>Eukaryota</taxon>
        <taxon>Metazoa</taxon>
        <taxon>Ecdysozoa</taxon>
        <taxon>Arthropoda</taxon>
        <taxon>Hexapoda</taxon>
        <taxon>Insecta</taxon>
        <taxon>Pterygota</taxon>
        <taxon>Neoptera</taxon>
        <taxon>Endopterygota</taxon>
        <taxon>Hymenoptera</taxon>
        <taxon>Apocrita</taxon>
        <taxon>Aculeata</taxon>
        <taxon>Formicoidea</taxon>
        <taxon>Formicidae</taxon>
        <taxon>Ponerinae</taxon>
        <taxon>Ponerini</taxon>
        <taxon>Harpegnathos</taxon>
    </lineage>
</organism>
<proteinExistence type="inferred from homology"/>
<evidence type="ECO:0000256" key="6">
    <source>
        <dbReference type="ARBA" id="ARBA00023242"/>
    </source>
</evidence>
<evidence type="ECO:0000256" key="4">
    <source>
        <dbReference type="ARBA" id="ARBA00023054"/>
    </source>
</evidence>
<sequence>MSKRRGVSLDEKRIRMLQIFYQKREFFTLKEIENIALKEKGIVVQSVKDILQALVDDDLVRAEKIGTSTYFWRFPGEKITAIERIIADTSKKLVETEFRLQKLNEEIMKEKELKNNTEERMKLLQEVEQLTEEEQLIKQQISQFSEIDPETITEMGKKAEKYKEAINIWTDNIFAIQSWCKKKFGISVGDFNKQFSIPEDLDYKE</sequence>
<evidence type="ECO:0000256" key="3">
    <source>
        <dbReference type="ARBA" id="ARBA00013726"/>
    </source>
</evidence>
<evidence type="ECO:0000256" key="5">
    <source>
        <dbReference type="ARBA" id="ARBA00023172"/>
    </source>
</evidence>
<dbReference type="OrthoDB" id="273345at2759"/>
<keyword evidence="13" id="KW-1185">Reference proteome</keyword>
<dbReference type="OMA" id="VCYWAFP"/>
<dbReference type="GO" id="GO:0007131">
    <property type="term" value="P:reciprocal meiotic recombination"/>
    <property type="evidence" value="ECO:0007669"/>
    <property type="project" value="InterPro"/>
</dbReference>
<keyword evidence="5" id="KW-0233">DNA recombination</keyword>
<dbReference type="InterPro" id="IPR040661">
    <property type="entry name" value="LZ3wCH"/>
</dbReference>
<dbReference type="InterPro" id="IPR005647">
    <property type="entry name" value="Mnd1"/>
</dbReference>
<dbReference type="Pfam" id="PF03962">
    <property type="entry name" value="Mnd1"/>
    <property type="match status" value="1"/>
</dbReference>